<dbReference type="AlphaFoldDB" id="A0A086PBC1"/>
<dbReference type="OrthoDB" id="9945903at2"/>
<accession>A0A086PBC1</accession>
<proteinExistence type="predicted"/>
<reference evidence="1" key="1">
    <citation type="submission" date="2014-08" db="EMBL/GenBank/DDBJ databases">
        <title>Draft genome sequences of Sphingobium herbicidovorans.</title>
        <authorList>
            <person name="Gan H.M."/>
            <person name="Gan H.Y."/>
            <person name="Savka M.A."/>
        </authorList>
    </citation>
    <scope>NUCLEOTIDE SEQUENCE [LARGE SCALE GENOMIC DNA]</scope>
    <source>
        <strain evidence="1">NBRC 16415</strain>
    </source>
</reference>
<evidence type="ECO:0000313" key="2">
    <source>
        <dbReference type="Proteomes" id="UP000024284"/>
    </source>
</evidence>
<evidence type="ECO:0000313" key="1">
    <source>
        <dbReference type="EMBL" id="KFG90689.1"/>
    </source>
</evidence>
<name>A0A086PBC1_SPHHM</name>
<dbReference type="PATRIC" id="fig|1219045.3.peg.1936"/>
<protein>
    <submittedName>
        <fullName evidence="1">Uncharacterized protein</fullName>
    </submittedName>
</protein>
<gene>
    <name evidence="1" type="ORF">BV98_001894</name>
</gene>
<dbReference type="RefSeq" id="WP_037465064.1">
    <property type="nucleotide sequence ID" value="NZ_BCZD01000002.1"/>
</dbReference>
<dbReference type="Proteomes" id="UP000024284">
    <property type="component" value="Unassembled WGS sequence"/>
</dbReference>
<organism evidence="1 2">
    <name type="scientific">Sphingobium herbicidovorans (strain ATCC 700291 / DSM 11019 / CCUG 56400 / KCTC 2939 / LMG 18315 / NBRC 16415 / MH)</name>
    <name type="common">Sphingomonas herbicidovorans</name>
    <dbReference type="NCBI Taxonomy" id="1219045"/>
    <lineage>
        <taxon>Bacteria</taxon>
        <taxon>Pseudomonadati</taxon>
        <taxon>Pseudomonadota</taxon>
        <taxon>Alphaproteobacteria</taxon>
        <taxon>Sphingomonadales</taxon>
        <taxon>Sphingomonadaceae</taxon>
        <taxon>Sphingobium</taxon>
    </lineage>
</organism>
<dbReference type="STRING" id="76947.GCA_002080435_01092"/>
<keyword evidence="2" id="KW-1185">Reference proteome</keyword>
<comment type="caution">
    <text evidence="1">The sequence shown here is derived from an EMBL/GenBank/DDBJ whole genome shotgun (WGS) entry which is preliminary data.</text>
</comment>
<sequence>MTDLSFAIASETHDLIDVADMGDGALILTESNEDGTVARIALSFDQLEAAYLALAPRYSDAPAMALAA</sequence>
<dbReference type="EMBL" id="JFZA02000012">
    <property type="protein sequence ID" value="KFG90689.1"/>
    <property type="molecule type" value="Genomic_DNA"/>
</dbReference>